<dbReference type="PANTHER" id="PTHR45528">
    <property type="entry name" value="SENSOR HISTIDINE KINASE CPXA"/>
    <property type="match status" value="1"/>
</dbReference>
<dbReference type="InterPro" id="IPR003661">
    <property type="entry name" value="HisK_dim/P_dom"/>
</dbReference>
<keyword evidence="13 14" id="KW-0472">Membrane</keyword>
<dbReference type="Gene3D" id="3.30.565.10">
    <property type="entry name" value="Histidine kinase-like ATPase, C-terminal domain"/>
    <property type="match status" value="1"/>
</dbReference>
<dbReference type="CDD" id="cd06225">
    <property type="entry name" value="HAMP"/>
    <property type="match status" value="1"/>
</dbReference>
<evidence type="ECO:0000256" key="10">
    <source>
        <dbReference type="ARBA" id="ARBA00022840"/>
    </source>
</evidence>
<keyword evidence="7 14" id="KW-0812">Transmembrane</keyword>
<feature type="domain" description="HAMP" evidence="16">
    <location>
        <begin position="201"/>
        <end position="253"/>
    </location>
</feature>
<evidence type="ECO:0000256" key="3">
    <source>
        <dbReference type="ARBA" id="ARBA00012438"/>
    </source>
</evidence>
<dbReference type="SMART" id="SM00388">
    <property type="entry name" value="HisKA"/>
    <property type="match status" value="1"/>
</dbReference>
<dbReference type="InterPro" id="IPR050398">
    <property type="entry name" value="HssS/ArlS-like"/>
</dbReference>
<dbReference type="PROSITE" id="PS50885">
    <property type="entry name" value="HAMP"/>
    <property type="match status" value="1"/>
</dbReference>
<keyword evidence="18" id="KW-1185">Reference proteome</keyword>
<keyword evidence="9 17" id="KW-0418">Kinase</keyword>
<evidence type="ECO:0000256" key="12">
    <source>
        <dbReference type="ARBA" id="ARBA00023012"/>
    </source>
</evidence>
<evidence type="ECO:0000256" key="2">
    <source>
        <dbReference type="ARBA" id="ARBA00004651"/>
    </source>
</evidence>
<dbReference type="PROSITE" id="PS50109">
    <property type="entry name" value="HIS_KIN"/>
    <property type="match status" value="1"/>
</dbReference>
<keyword evidence="12" id="KW-0902">Two-component regulatory system</keyword>
<evidence type="ECO:0000256" key="8">
    <source>
        <dbReference type="ARBA" id="ARBA00022741"/>
    </source>
</evidence>
<feature type="transmembrane region" description="Helical" evidence="14">
    <location>
        <begin position="12"/>
        <end position="39"/>
    </location>
</feature>
<keyword evidence="10" id="KW-0067">ATP-binding</keyword>
<dbReference type="InterPro" id="IPR004358">
    <property type="entry name" value="Sig_transdc_His_kin-like_C"/>
</dbReference>
<dbReference type="InterPro" id="IPR036097">
    <property type="entry name" value="HisK_dim/P_sf"/>
</dbReference>
<dbReference type="EMBL" id="JAGGLB010000035">
    <property type="protein sequence ID" value="MBP1995502.1"/>
    <property type="molecule type" value="Genomic_DNA"/>
</dbReference>
<dbReference type="Gene3D" id="6.10.340.10">
    <property type="match status" value="1"/>
</dbReference>
<dbReference type="EC" id="2.7.13.3" evidence="3"/>
<dbReference type="InterPro" id="IPR005467">
    <property type="entry name" value="His_kinase_dom"/>
</dbReference>
<dbReference type="GO" id="GO:0016301">
    <property type="term" value="F:kinase activity"/>
    <property type="evidence" value="ECO:0007669"/>
    <property type="project" value="UniProtKB-KW"/>
</dbReference>
<keyword evidence="5" id="KW-0597">Phosphoprotein</keyword>
<keyword evidence="4" id="KW-1003">Cell membrane</keyword>
<keyword evidence="8" id="KW-0547">Nucleotide-binding</keyword>
<dbReference type="Gene3D" id="1.10.287.130">
    <property type="match status" value="1"/>
</dbReference>
<dbReference type="SUPFAM" id="SSF47384">
    <property type="entry name" value="Homodimeric domain of signal transducing histidine kinase"/>
    <property type="match status" value="1"/>
</dbReference>
<evidence type="ECO:0000256" key="6">
    <source>
        <dbReference type="ARBA" id="ARBA00022679"/>
    </source>
</evidence>
<keyword evidence="11 14" id="KW-1133">Transmembrane helix</keyword>
<comment type="catalytic activity">
    <reaction evidence="1">
        <text>ATP + protein L-histidine = ADP + protein N-phospho-L-histidine.</text>
        <dbReference type="EC" id="2.7.13.3"/>
    </reaction>
</comment>
<keyword evidence="6" id="KW-0808">Transferase</keyword>
<reference evidence="17 18" key="1">
    <citation type="submission" date="2021-03" db="EMBL/GenBank/DDBJ databases">
        <title>Genomic Encyclopedia of Type Strains, Phase IV (KMG-IV): sequencing the most valuable type-strain genomes for metagenomic binning, comparative biology and taxonomic classification.</title>
        <authorList>
            <person name="Goeker M."/>
        </authorList>
    </citation>
    <scope>NUCLEOTIDE SEQUENCE [LARGE SCALE GENOMIC DNA]</scope>
    <source>
        <strain evidence="17 18">DSM 26048</strain>
    </source>
</reference>
<dbReference type="InterPro" id="IPR003594">
    <property type="entry name" value="HATPase_dom"/>
</dbReference>
<proteinExistence type="predicted"/>
<dbReference type="Proteomes" id="UP001519287">
    <property type="component" value="Unassembled WGS sequence"/>
</dbReference>
<dbReference type="InterPro" id="IPR036890">
    <property type="entry name" value="HATPase_C_sf"/>
</dbReference>
<evidence type="ECO:0000259" key="16">
    <source>
        <dbReference type="PROSITE" id="PS50885"/>
    </source>
</evidence>
<evidence type="ECO:0000313" key="18">
    <source>
        <dbReference type="Proteomes" id="UP001519287"/>
    </source>
</evidence>
<evidence type="ECO:0000256" key="1">
    <source>
        <dbReference type="ARBA" id="ARBA00000085"/>
    </source>
</evidence>
<dbReference type="Pfam" id="PF00512">
    <property type="entry name" value="HisKA"/>
    <property type="match status" value="1"/>
</dbReference>
<protein>
    <recommendedName>
        <fullName evidence="3">histidine kinase</fullName>
        <ecNumber evidence="3">2.7.13.3</ecNumber>
    </recommendedName>
</protein>
<dbReference type="SMART" id="SM00304">
    <property type="entry name" value="HAMP"/>
    <property type="match status" value="1"/>
</dbReference>
<dbReference type="CDD" id="cd00075">
    <property type="entry name" value="HATPase"/>
    <property type="match status" value="1"/>
</dbReference>
<dbReference type="SUPFAM" id="SSF158472">
    <property type="entry name" value="HAMP domain-like"/>
    <property type="match status" value="1"/>
</dbReference>
<dbReference type="PANTHER" id="PTHR45528:SF1">
    <property type="entry name" value="SENSOR HISTIDINE KINASE CPXA"/>
    <property type="match status" value="1"/>
</dbReference>
<evidence type="ECO:0000256" key="7">
    <source>
        <dbReference type="ARBA" id="ARBA00022692"/>
    </source>
</evidence>
<comment type="caution">
    <text evidence="17">The sequence shown here is derived from an EMBL/GenBank/DDBJ whole genome shotgun (WGS) entry which is preliminary data.</text>
</comment>
<feature type="transmembrane region" description="Helical" evidence="14">
    <location>
        <begin position="181"/>
        <end position="200"/>
    </location>
</feature>
<evidence type="ECO:0000259" key="15">
    <source>
        <dbReference type="PROSITE" id="PS50109"/>
    </source>
</evidence>
<sequence length="486" mass="55283">MNKTNIRGLYRSLYFKIFVSFLAICVLFFVGLGIFWNYYFSDYFYKDKKELLHSRFEEVSQLLDSYQDGSISTRELRITMRLVARSINGHIWLVDKRGIILTGSTEMEGVMLPKPMDFMFIEGMKGKSGFEVFSPWPSETNPRNLFAYYAPLQFSGQPILAFLQIPAGDINEGISTVRFNILLPLLFSLIAVGVILYFISRRLAKPLQQMNTAALELAKGDFSTRVPVQTHDEVGQLAASFNFMVDQLENWEGARQEFLTNVSHELRSPLTTLRGFIVAMNDGVIPQERYSHYLQICDLEVQRLQRLVNELLDLARIQNGADSFQMQPVKIRHKMEEVLELLKDPIAEQGITLTLVVPPPQYDEVEVYLDPDRFAQIIHNLIYNAIHFTPSGGKLTIALEVTSSDAILYIQDTGRGMTEAELARIWERFYKADESRSTRPDGGTGTGLGLTIVKHLVNGMKGTISVQSRVGEGSEFRIVFPVMMKR</sequence>
<gene>
    <name evidence="17" type="ORF">J2Z66_007144</name>
</gene>
<dbReference type="Pfam" id="PF00672">
    <property type="entry name" value="HAMP"/>
    <property type="match status" value="1"/>
</dbReference>
<dbReference type="InterPro" id="IPR003660">
    <property type="entry name" value="HAMP_dom"/>
</dbReference>
<organism evidence="17 18">
    <name type="scientific">Paenibacillus eucommiae</name>
    <dbReference type="NCBI Taxonomy" id="1355755"/>
    <lineage>
        <taxon>Bacteria</taxon>
        <taxon>Bacillati</taxon>
        <taxon>Bacillota</taxon>
        <taxon>Bacilli</taxon>
        <taxon>Bacillales</taxon>
        <taxon>Paenibacillaceae</taxon>
        <taxon>Paenibacillus</taxon>
    </lineage>
</organism>
<evidence type="ECO:0000256" key="11">
    <source>
        <dbReference type="ARBA" id="ARBA00022989"/>
    </source>
</evidence>
<name>A0ABS4J6P7_9BACL</name>
<dbReference type="SMART" id="SM00387">
    <property type="entry name" value="HATPase_c"/>
    <property type="match status" value="1"/>
</dbReference>
<evidence type="ECO:0000256" key="14">
    <source>
        <dbReference type="SAM" id="Phobius"/>
    </source>
</evidence>
<evidence type="ECO:0000256" key="13">
    <source>
        <dbReference type="ARBA" id="ARBA00023136"/>
    </source>
</evidence>
<evidence type="ECO:0000313" key="17">
    <source>
        <dbReference type="EMBL" id="MBP1995502.1"/>
    </source>
</evidence>
<accession>A0ABS4J6P7</accession>
<dbReference type="SUPFAM" id="SSF55874">
    <property type="entry name" value="ATPase domain of HSP90 chaperone/DNA topoisomerase II/histidine kinase"/>
    <property type="match status" value="1"/>
</dbReference>
<dbReference type="Pfam" id="PF02518">
    <property type="entry name" value="HATPase_c"/>
    <property type="match status" value="1"/>
</dbReference>
<dbReference type="RefSeq" id="WP_209977299.1">
    <property type="nucleotide sequence ID" value="NZ_JAGGLB010000035.1"/>
</dbReference>
<evidence type="ECO:0000256" key="9">
    <source>
        <dbReference type="ARBA" id="ARBA00022777"/>
    </source>
</evidence>
<evidence type="ECO:0000256" key="4">
    <source>
        <dbReference type="ARBA" id="ARBA00022475"/>
    </source>
</evidence>
<comment type="subcellular location">
    <subcellularLocation>
        <location evidence="2">Cell membrane</location>
        <topology evidence="2">Multi-pass membrane protein</topology>
    </subcellularLocation>
</comment>
<dbReference type="CDD" id="cd00082">
    <property type="entry name" value="HisKA"/>
    <property type="match status" value="1"/>
</dbReference>
<evidence type="ECO:0000256" key="5">
    <source>
        <dbReference type="ARBA" id="ARBA00022553"/>
    </source>
</evidence>
<feature type="domain" description="Histidine kinase" evidence="15">
    <location>
        <begin position="261"/>
        <end position="484"/>
    </location>
</feature>
<dbReference type="PRINTS" id="PR00344">
    <property type="entry name" value="BCTRLSENSOR"/>
</dbReference>